<dbReference type="RefSeq" id="WP_093976936.1">
    <property type="nucleotide sequence ID" value="NZ_CP022515.1"/>
</dbReference>
<dbReference type="InterPro" id="IPR016181">
    <property type="entry name" value="Acyl_CoA_acyltransferase"/>
</dbReference>
<dbReference type="EMBL" id="CP022515">
    <property type="protein sequence ID" value="ASO03731.1"/>
    <property type="molecule type" value="Genomic_DNA"/>
</dbReference>
<feature type="domain" description="N-acetyltransferase" evidence="1">
    <location>
        <begin position="4"/>
        <end position="156"/>
    </location>
</feature>
<evidence type="ECO:0000259" key="1">
    <source>
        <dbReference type="PROSITE" id="PS51186"/>
    </source>
</evidence>
<evidence type="ECO:0000313" key="2">
    <source>
        <dbReference type="EMBL" id="ASO03731.1"/>
    </source>
</evidence>
<evidence type="ECO:0000313" key="3">
    <source>
        <dbReference type="Proteomes" id="UP000204551"/>
    </source>
</evidence>
<dbReference type="GO" id="GO:0016747">
    <property type="term" value="F:acyltransferase activity, transferring groups other than amino-acyl groups"/>
    <property type="evidence" value="ECO:0007669"/>
    <property type="project" value="InterPro"/>
</dbReference>
<dbReference type="CDD" id="cd04301">
    <property type="entry name" value="NAT_SF"/>
    <property type="match status" value="1"/>
</dbReference>
<dbReference type="InterPro" id="IPR000182">
    <property type="entry name" value="GNAT_dom"/>
</dbReference>
<dbReference type="SUPFAM" id="SSF55729">
    <property type="entry name" value="Acyl-CoA N-acyltransferases (Nat)"/>
    <property type="match status" value="1"/>
</dbReference>
<gene>
    <name evidence="2" type="ORF">AREALGSMS7_00233</name>
</gene>
<sequence>MPELKFHILTANDKEYFDLIAGWYLNEWNIPIDKTRQNLEKVTNNNLEFHVIMTWGGKPISTGGIHNHVGLLDKAPKLKIHKNWLALVYTIPEHRQKGFGAMICEFIQNHSKVLGIEHLHLYTDTAERLYNRLGWTAIERLQIGSRNIVVMDKITKLKPAANTV</sequence>
<name>A0A221US18_9FLAO</name>
<dbReference type="Pfam" id="PF13508">
    <property type="entry name" value="Acetyltransf_7"/>
    <property type="match status" value="1"/>
</dbReference>
<dbReference type="Proteomes" id="UP000204551">
    <property type="component" value="Chromosome"/>
</dbReference>
<proteinExistence type="predicted"/>
<reference evidence="2 3" key="1">
    <citation type="submission" date="2017-07" db="EMBL/GenBank/DDBJ databases">
        <title>Genome Sequence of Arenibacter algicola Strain SMS7 Isolated from a culture of the Diatom Skeletonema marinoi.</title>
        <authorList>
            <person name="Topel M."/>
            <person name="Pinder M.I.M."/>
            <person name="Johansson O.N."/>
            <person name="Kourtchenko O."/>
            <person name="Godhe A."/>
            <person name="Clarke A.K."/>
        </authorList>
    </citation>
    <scope>NUCLEOTIDE SEQUENCE [LARGE SCALE GENOMIC DNA]</scope>
    <source>
        <strain evidence="2 3">SMS7</strain>
    </source>
</reference>
<protein>
    <recommendedName>
        <fullName evidence="1">N-acetyltransferase domain-containing protein</fullName>
    </recommendedName>
</protein>
<dbReference type="Gene3D" id="3.40.630.30">
    <property type="match status" value="1"/>
</dbReference>
<dbReference type="KEGG" id="aalg:AREALGSMS7_00233"/>
<dbReference type="AlphaFoldDB" id="A0A221US18"/>
<dbReference type="PROSITE" id="PS51186">
    <property type="entry name" value="GNAT"/>
    <property type="match status" value="1"/>
</dbReference>
<organism evidence="2 3">
    <name type="scientific">Arenibacter algicola</name>
    <dbReference type="NCBI Taxonomy" id="616991"/>
    <lineage>
        <taxon>Bacteria</taxon>
        <taxon>Pseudomonadati</taxon>
        <taxon>Bacteroidota</taxon>
        <taxon>Flavobacteriia</taxon>
        <taxon>Flavobacteriales</taxon>
        <taxon>Flavobacteriaceae</taxon>
        <taxon>Arenibacter</taxon>
    </lineage>
</organism>
<accession>A0A221US18</accession>